<organism evidence="8 9">
    <name type="scientific">Sedimentibacter acidaminivorans</name>
    <dbReference type="NCBI Taxonomy" id="913099"/>
    <lineage>
        <taxon>Bacteria</taxon>
        <taxon>Bacillati</taxon>
        <taxon>Bacillota</taxon>
        <taxon>Tissierellia</taxon>
        <taxon>Sedimentibacter</taxon>
    </lineage>
</organism>
<evidence type="ECO:0000256" key="2">
    <source>
        <dbReference type="ARBA" id="ARBA00005695"/>
    </source>
</evidence>
<dbReference type="CDD" id="cd08504">
    <property type="entry name" value="PBP2_OppA"/>
    <property type="match status" value="1"/>
</dbReference>
<feature type="compositionally biased region" description="Polar residues" evidence="5">
    <location>
        <begin position="22"/>
        <end position="40"/>
    </location>
</feature>
<dbReference type="Gene3D" id="3.40.190.10">
    <property type="entry name" value="Periplasmic binding protein-like II"/>
    <property type="match status" value="1"/>
</dbReference>
<comment type="similarity">
    <text evidence="2">Belongs to the bacterial solute-binding protein 5 family.</text>
</comment>
<feature type="signal peptide" evidence="6">
    <location>
        <begin position="1"/>
        <end position="19"/>
    </location>
</feature>
<dbReference type="Proteomes" id="UP001519342">
    <property type="component" value="Unassembled WGS sequence"/>
</dbReference>
<evidence type="ECO:0000313" key="8">
    <source>
        <dbReference type="EMBL" id="MBP1924468.1"/>
    </source>
</evidence>
<sequence length="641" mass="72377">MKKVISLLLVLTLILTACSGGTSNTDQTPSAEAPSQTGESAPTDDITEGGRYASEQVYKTVYSEEVTSINYLKTATNVDQLIVANLVDTLVDYNQYGIVQPGLAETWNVSDDGLTWTFNLRKGVKWVDFEGNEVAETTANDFVDAAKYLLTPVNESATANLFYGVIKNAEAYFNGEITDFAEVGVKAVDEYTLEYTLKEPVPYFESMLTYVCFFPVYGPFIEEMGDVFGTSNSTLLYNGAYILSDFEPQMQRILTKNPTYWDADNIFIVELNYKYNKEKTALAGEMYKRGEISHVIIPPSSLDEWMSNPELANQVRPDKLGSYTYFYTFNFNPKFDEEYQPENWKIAVNNSNFRKSIMSGFNRIATMTTEDPINPEYRIINTITPPDFASQSGLDFTQTANLKAITDKEIFNETEASSFRDKAKEELTQAGATFPVKILMPYNTDSTYWANEAQVLKQQLETLLGTDYIEITLMPHAPTGFLDGTRRAGNYSIMKVNWGPDYADPQTYTDPFRRGGNYNFPEYTTDVDTDGKNLYEVYEGIVNEAKSEYTDLAKRYELFANAEAMLIDNAFVIPYNVSGSEGYVASKIHPFEMPFSSFGISTLRWKGQKLLAKPMNTEEFYASRTEWQEKRAAALKEAAKK</sequence>
<feature type="region of interest" description="Disordered" evidence="5">
    <location>
        <begin position="22"/>
        <end position="49"/>
    </location>
</feature>
<evidence type="ECO:0000313" key="9">
    <source>
        <dbReference type="Proteomes" id="UP001519342"/>
    </source>
</evidence>
<dbReference type="PANTHER" id="PTHR30290">
    <property type="entry name" value="PERIPLASMIC BINDING COMPONENT OF ABC TRANSPORTER"/>
    <property type="match status" value="1"/>
</dbReference>
<reference evidence="8 9" key="1">
    <citation type="submission" date="2021-03" db="EMBL/GenBank/DDBJ databases">
        <title>Genomic Encyclopedia of Type Strains, Phase IV (KMG-IV): sequencing the most valuable type-strain genomes for metagenomic binning, comparative biology and taxonomic classification.</title>
        <authorList>
            <person name="Goeker M."/>
        </authorList>
    </citation>
    <scope>NUCLEOTIDE SEQUENCE [LARGE SCALE GENOMIC DNA]</scope>
    <source>
        <strain evidence="8 9">DSM 24004</strain>
    </source>
</reference>
<evidence type="ECO:0000256" key="1">
    <source>
        <dbReference type="ARBA" id="ARBA00004193"/>
    </source>
</evidence>
<comment type="subcellular location">
    <subcellularLocation>
        <location evidence="1">Cell membrane</location>
        <topology evidence="1">Lipid-anchor</topology>
    </subcellularLocation>
</comment>
<protein>
    <submittedName>
        <fullName evidence="8">Oligopeptide transport system substrate-binding protein</fullName>
    </submittedName>
</protein>
<dbReference type="InterPro" id="IPR039424">
    <property type="entry name" value="SBP_5"/>
</dbReference>
<keyword evidence="3" id="KW-0813">Transport</keyword>
<dbReference type="Pfam" id="PF00496">
    <property type="entry name" value="SBP_bac_5"/>
    <property type="match status" value="1"/>
</dbReference>
<dbReference type="SUPFAM" id="SSF53850">
    <property type="entry name" value="Periplasmic binding protein-like II"/>
    <property type="match status" value="1"/>
</dbReference>
<evidence type="ECO:0000259" key="7">
    <source>
        <dbReference type="Pfam" id="PF00496"/>
    </source>
</evidence>
<dbReference type="InterPro" id="IPR023765">
    <property type="entry name" value="SBP_5_CS"/>
</dbReference>
<dbReference type="InterPro" id="IPR030678">
    <property type="entry name" value="Peptide/Ni-bd"/>
</dbReference>
<evidence type="ECO:0000256" key="4">
    <source>
        <dbReference type="ARBA" id="ARBA00022729"/>
    </source>
</evidence>
<keyword evidence="9" id="KW-1185">Reference proteome</keyword>
<evidence type="ECO:0000256" key="5">
    <source>
        <dbReference type="SAM" id="MobiDB-lite"/>
    </source>
</evidence>
<dbReference type="Gene3D" id="3.10.105.10">
    <property type="entry name" value="Dipeptide-binding Protein, Domain 3"/>
    <property type="match status" value="1"/>
</dbReference>
<dbReference type="PIRSF" id="PIRSF002741">
    <property type="entry name" value="MppA"/>
    <property type="match status" value="1"/>
</dbReference>
<dbReference type="EMBL" id="JAGGKS010000001">
    <property type="protein sequence ID" value="MBP1924468.1"/>
    <property type="molecule type" value="Genomic_DNA"/>
</dbReference>
<keyword evidence="4 6" id="KW-0732">Signal</keyword>
<dbReference type="PROSITE" id="PS51257">
    <property type="entry name" value="PROKAR_LIPOPROTEIN"/>
    <property type="match status" value="1"/>
</dbReference>
<name>A0ABS4G9W4_9FIRM</name>
<dbReference type="PANTHER" id="PTHR30290:SF10">
    <property type="entry name" value="PERIPLASMIC OLIGOPEPTIDE-BINDING PROTEIN-RELATED"/>
    <property type="match status" value="1"/>
</dbReference>
<dbReference type="InterPro" id="IPR000914">
    <property type="entry name" value="SBP_5_dom"/>
</dbReference>
<evidence type="ECO:0000256" key="6">
    <source>
        <dbReference type="SAM" id="SignalP"/>
    </source>
</evidence>
<comment type="caution">
    <text evidence="8">The sequence shown here is derived from an EMBL/GenBank/DDBJ whole genome shotgun (WGS) entry which is preliminary data.</text>
</comment>
<dbReference type="RefSeq" id="WP_209510228.1">
    <property type="nucleotide sequence ID" value="NZ_JAGGKS010000001.1"/>
</dbReference>
<gene>
    <name evidence="8" type="ORF">J2Z76_000321</name>
</gene>
<evidence type="ECO:0000256" key="3">
    <source>
        <dbReference type="ARBA" id="ARBA00022448"/>
    </source>
</evidence>
<accession>A0ABS4G9W4</accession>
<proteinExistence type="inferred from homology"/>
<feature type="chain" id="PRO_5046071404" evidence="6">
    <location>
        <begin position="20"/>
        <end position="641"/>
    </location>
</feature>
<dbReference type="PROSITE" id="PS01040">
    <property type="entry name" value="SBP_BACTERIAL_5"/>
    <property type="match status" value="1"/>
</dbReference>
<dbReference type="Gene3D" id="3.90.76.10">
    <property type="entry name" value="Dipeptide-binding Protein, Domain 1"/>
    <property type="match status" value="1"/>
</dbReference>
<feature type="domain" description="Solute-binding protein family 5" evidence="7">
    <location>
        <begin position="99"/>
        <end position="519"/>
    </location>
</feature>